<comment type="similarity">
    <text evidence="7">Belongs to the binding-protein-dependent transport system permease family.</text>
</comment>
<proteinExistence type="inferred from homology"/>
<protein>
    <submittedName>
        <fullName evidence="9">Sugar ABC transporter permease</fullName>
    </submittedName>
</protein>
<keyword evidence="6 7" id="KW-0472">Membrane</keyword>
<dbReference type="PROSITE" id="PS50928">
    <property type="entry name" value="ABC_TM1"/>
    <property type="match status" value="1"/>
</dbReference>
<dbReference type="CDD" id="cd06261">
    <property type="entry name" value="TM_PBP2"/>
    <property type="match status" value="1"/>
</dbReference>
<evidence type="ECO:0000256" key="2">
    <source>
        <dbReference type="ARBA" id="ARBA00022448"/>
    </source>
</evidence>
<evidence type="ECO:0000256" key="1">
    <source>
        <dbReference type="ARBA" id="ARBA00004651"/>
    </source>
</evidence>
<dbReference type="EMBL" id="CP033905">
    <property type="protein sequence ID" value="AZR07905.1"/>
    <property type="molecule type" value="Genomic_DNA"/>
</dbReference>
<dbReference type="SUPFAM" id="SSF161098">
    <property type="entry name" value="MetI-like"/>
    <property type="match status" value="1"/>
</dbReference>
<sequence length="319" mass="35877">MSLFDWPLLGNAPQWLGIDNYLRMLGGEHIVWSITAQWQARLVLLAFAVFWGWRSRREYNVGDITLIVGVVLVVLLMGFHPGEGGSWNDPRFWNAFRNTVVFTVVSTPIIATLGLIFALLLNKPKRRMTGLYRAALFVPYILPVSVATLIWGYLLNPSRGLIGKLTEIVGQTPIAWLSDPRFAMGAIILTTVWWTVGFNMILFGAGLQDIDPALYEAAEIDGAGRWMRFRYITLPGLSHVTLLVMVTQIIASFQIFGQVNIMTGGGPGNTTDVIVRYIYQTGFRDMELGYASAMSLFLFVVMVLVSFIQFLMSRERKLR</sequence>
<feature type="transmembrane region" description="Helical" evidence="7">
    <location>
        <begin position="100"/>
        <end position="122"/>
    </location>
</feature>
<feature type="transmembrane region" description="Helical" evidence="7">
    <location>
        <begin position="60"/>
        <end position="80"/>
    </location>
</feature>
<feature type="transmembrane region" description="Helical" evidence="7">
    <location>
        <begin position="182"/>
        <end position="205"/>
    </location>
</feature>
<dbReference type="Proteomes" id="UP000275951">
    <property type="component" value="Chromosome"/>
</dbReference>
<keyword evidence="2 7" id="KW-0813">Transport</keyword>
<gene>
    <name evidence="9" type="ORF">EBQ10_08985</name>
</gene>
<keyword evidence="5 7" id="KW-1133">Transmembrane helix</keyword>
<evidence type="ECO:0000256" key="6">
    <source>
        <dbReference type="ARBA" id="ARBA00023136"/>
    </source>
</evidence>
<feature type="transmembrane region" description="Helical" evidence="7">
    <location>
        <begin position="134"/>
        <end position="154"/>
    </location>
</feature>
<dbReference type="InterPro" id="IPR035906">
    <property type="entry name" value="MetI-like_sf"/>
</dbReference>
<comment type="subcellular location">
    <subcellularLocation>
        <location evidence="1 7">Cell membrane</location>
        <topology evidence="1 7">Multi-pass membrane protein</topology>
    </subcellularLocation>
</comment>
<feature type="transmembrane region" description="Helical" evidence="7">
    <location>
        <begin position="234"/>
        <end position="256"/>
    </location>
</feature>
<dbReference type="Pfam" id="PF00528">
    <property type="entry name" value="BPD_transp_1"/>
    <property type="match status" value="1"/>
</dbReference>
<feature type="domain" description="ABC transmembrane type-1" evidence="8">
    <location>
        <begin position="96"/>
        <end position="309"/>
    </location>
</feature>
<dbReference type="GO" id="GO:0055085">
    <property type="term" value="P:transmembrane transport"/>
    <property type="evidence" value="ECO:0007669"/>
    <property type="project" value="InterPro"/>
</dbReference>
<organism evidence="9 10">
    <name type="scientific">Trueperella pyogenes</name>
    <dbReference type="NCBI Taxonomy" id="1661"/>
    <lineage>
        <taxon>Bacteria</taxon>
        <taxon>Bacillati</taxon>
        <taxon>Actinomycetota</taxon>
        <taxon>Actinomycetes</taxon>
        <taxon>Actinomycetales</taxon>
        <taxon>Actinomycetaceae</taxon>
        <taxon>Trueperella</taxon>
    </lineage>
</organism>
<evidence type="ECO:0000259" key="8">
    <source>
        <dbReference type="PROSITE" id="PS50928"/>
    </source>
</evidence>
<reference evidence="9 10" key="1">
    <citation type="submission" date="2018-11" db="EMBL/GenBank/DDBJ databases">
        <title>Multidrug-resistant genes are associated with an 42-kb island TGI1 carrying a complex class 1 integron in a Trueperella pyogenes.</title>
        <authorList>
            <person name="Dong W."/>
        </authorList>
    </citation>
    <scope>NUCLEOTIDE SEQUENCE [LARGE SCALE GENOMIC DNA]</scope>
    <source>
        <strain evidence="9 10">TP4</strain>
    </source>
</reference>
<dbReference type="PANTHER" id="PTHR30193:SF37">
    <property type="entry name" value="INNER MEMBRANE ABC TRANSPORTER PERMEASE PROTEIN YCJO"/>
    <property type="match status" value="1"/>
</dbReference>
<evidence type="ECO:0000313" key="10">
    <source>
        <dbReference type="Proteomes" id="UP000275951"/>
    </source>
</evidence>
<evidence type="ECO:0000256" key="5">
    <source>
        <dbReference type="ARBA" id="ARBA00022989"/>
    </source>
</evidence>
<keyword evidence="3" id="KW-1003">Cell membrane</keyword>
<keyword evidence="4 7" id="KW-0812">Transmembrane</keyword>
<evidence type="ECO:0000256" key="4">
    <source>
        <dbReference type="ARBA" id="ARBA00022692"/>
    </source>
</evidence>
<evidence type="ECO:0000313" key="9">
    <source>
        <dbReference type="EMBL" id="AZR07905.1"/>
    </source>
</evidence>
<name>A0A3S9QQK5_9ACTO</name>
<dbReference type="Gene3D" id="1.10.3720.10">
    <property type="entry name" value="MetI-like"/>
    <property type="match status" value="1"/>
</dbReference>
<feature type="transmembrane region" description="Helical" evidence="7">
    <location>
        <begin position="290"/>
        <end position="312"/>
    </location>
</feature>
<dbReference type="InterPro" id="IPR000515">
    <property type="entry name" value="MetI-like"/>
</dbReference>
<dbReference type="AlphaFoldDB" id="A0A3S9QQK5"/>
<evidence type="ECO:0000256" key="3">
    <source>
        <dbReference type="ARBA" id="ARBA00022475"/>
    </source>
</evidence>
<accession>A0A3S9QQK5</accession>
<evidence type="ECO:0000256" key="7">
    <source>
        <dbReference type="RuleBase" id="RU363032"/>
    </source>
</evidence>
<feature type="transmembrane region" description="Helical" evidence="7">
    <location>
        <begin position="30"/>
        <end position="53"/>
    </location>
</feature>
<dbReference type="InterPro" id="IPR051393">
    <property type="entry name" value="ABC_transporter_permease"/>
</dbReference>
<dbReference type="PANTHER" id="PTHR30193">
    <property type="entry name" value="ABC TRANSPORTER PERMEASE PROTEIN"/>
    <property type="match status" value="1"/>
</dbReference>
<dbReference type="GO" id="GO:0005886">
    <property type="term" value="C:plasma membrane"/>
    <property type="evidence" value="ECO:0007669"/>
    <property type="project" value="UniProtKB-SubCell"/>
</dbReference>